<comment type="caution">
    <text evidence="3">The sequence shown here is derived from an EMBL/GenBank/DDBJ whole genome shotgun (WGS) entry which is preliminary data.</text>
</comment>
<feature type="non-terminal residue" evidence="3">
    <location>
        <position position="80"/>
    </location>
</feature>
<protein>
    <recommendedName>
        <fullName evidence="6">Protein quiver</fullName>
    </recommendedName>
</protein>
<feature type="non-terminal residue" evidence="3">
    <location>
        <position position="1"/>
    </location>
</feature>
<dbReference type="Pfam" id="PF17064">
    <property type="entry name" value="QVR"/>
    <property type="match status" value="1"/>
</dbReference>
<evidence type="ECO:0008006" key="6">
    <source>
        <dbReference type="Google" id="ProtNLM"/>
    </source>
</evidence>
<dbReference type="Proteomes" id="UP000663829">
    <property type="component" value="Unassembled WGS sequence"/>
</dbReference>
<dbReference type="InterPro" id="IPR031424">
    <property type="entry name" value="QVR-like"/>
</dbReference>
<evidence type="ECO:0000256" key="2">
    <source>
        <dbReference type="ARBA" id="ARBA00023180"/>
    </source>
</evidence>
<dbReference type="OrthoDB" id="6249205at2759"/>
<sequence length="80" mass="9138">NETLLCFECASTQPGCGEIVRYPTRTITCPKENYVEMCVKIVEISLVEPYKQIIRGCLSSLEVVRFDLPTYRLSGCWTQN</sequence>
<evidence type="ECO:0000313" key="3">
    <source>
        <dbReference type="EMBL" id="CAF1615768.1"/>
    </source>
</evidence>
<dbReference type="GO" id="GO:0030431">
    <property type="term" value="P:sleep"/>
    <property type="evidence" value="ECO:0007669"/>
    <property type="project" value="InterPro"/>
</dbReference>
<dbReference type="Proteomes" id="UP000681722">
    <property type="component" value="Unassembled WGS sequence"/>
</dbReference>
<keyword evidence="2" id="KW-0325">Glycoprotein</keyword>
<dbReference type="EMBL" id="CAJOBC010106212">
    <property type="protein sequence ID" value="CAF4502317.1"/>
    <property type="molecule type" value="Genomic_DNA"/>
</dbReference>
<keyword evidence="5" id="KW-1185">Reference proteome</keyword>
<evidence type="ECO:0000313" key="5">
    <source>
        <dbReference type="Proteomes" id="UP000663829"/>
    </source>
</evidence>
<keyword evidence="1" id="KW-0732">Signal</keyword>
<evidence type="ECO:0000313" key="4">
    <source>
        <dbReference type="EMBL" id="CAF4502317.1"/>
    </source>
</evidence>
<reference evidence="3" key="1">
    <citation type="submission" date="2021-02" db="EMBL/GenBank/DDBJ databases">
        <authorList>
            <person name="Nowell W R."/>
        </authorList>
    </citation>
    <scope>NUCLEOTIDE SEQUENCE</scope>
</reference>
<dbReference type="AlphaFoldDB" id="A0A816BYK0"/>
<evidence type="ECO:0000256" key="1">
    <source>
        <dbReference type="ARBA" id="ARBA00022729"/>
    </source>
</evidence>
<dbReference type="GO" id="GO:0032222">
    <property type="term" value="P:regulation of synaptic transmission, cholinergic"/>
    <property type="evidence" value="ECO:0007669"/>
    <property type="project" value="InterPro"/>
</dbReference>
<organism evidence="3 5">
    <name type="scientific">Didymodactylos carnosus</name>
    <dbReference type="NCBI Taxonomy" id="1234261"/>
    <lineage>
        <taxon>Eukaryota</taxon>
        <taxon>Metazoa</taxon>
        <taxon>Spiralia</taxon>
        <taxon>Gnathifera</taxon>
        <taxon>Rotifera</taxon>
        <taxon>Eurotatoria</taxon>
        <taxon>Bdelloidea</taxon>
        <taxon>Philodinida</taxon>
        <taxon>Philodinidae</taxon>
        <taxon>Didymodactylos</taxon>
    </lineage>
</organism>
<proteinExistence type="predicted"/>
<dbReference type="EMBL" id="CAJNOQ010039255">
    <property type="protein sequence ID" value="CAF1615768.1"/>
    <property type="molecule type" value="Genomic_DNA"/>
</dbReference>
<accession>A0A816BYK0</accession>
<gene>
    <name evidence="3" type="ORF">GPM918_LOCUS43398</name>
    <name evidence="4" type="ORF">SRO942_LOCUS44886</name>
</gene>
<name>A0A816BYK0_9BILA</name>